<dbReference type="AlphaFoldDB" id="A0A1F7UJ03"/>
<sequence>METRINNFLYPKESELIYDACHEVWREFGGTFKEKVVDRALTVALRARGLIVEDQKRFGSI</sequence>
<name>A0A1F7UJ03_9BACT</name>
<dbReference type="Proteomes" id="UP000176604">
    <property type="component" value="Unassembled WGS sequence"/>
</dbReference>
<gene>
    <name evidence="1" type="ORF">A3J43_03320</name>
</gene>
<protein>
    <submittedName>
        <fullName evidence="1">Uncharacterized protein</fullName>
    </submittedName>
</protein>
<comment type="caution">
    <text evidence="1">The sequence shown here is derived from an EMBL/GenBank/DDBJ whole genome shotgun (WGS) entry which is preliminary data.</text>
</comment>
<dbReference type="EMBL" id="MGEF01000036">
    <property type="protein sequence ID" value="OGL78256.1"/>
    <property type="molecule type" value="Genomic_DNA"/>
</dbReference>
<dbReference type="STRING" id="1802397.A3J43_03320"/>
<evidence type="ECO:0000313" key="2">
    <source>
        <dbReference type="Proteomes" id="UP000176604"/>
    </source>
</evidence>
<dbReference type="Pfam" id="PF13366">
    <property type="entry name" value="PDDEXK_3"/>
    <property type="match status" value="1"/>
</dbReference>
<evidence type="ECO:0000313" key="1">
    <source>
        <dbReference type="EMBL" id="OGL78256.1"/>
    </source>
</evidence>
<reference evidence="1 2" key="1">
    <citation type="journal article" date="2016" name="Nat. Commun.">
        <title>Thousands of microbial genomes shed light on interconnected biogeochemical processes in an aquifer system.</title>
        <authorList>
            <person name="Anantharaman K."/>
            <person name="Brown C.T."/>
            <person name="Hug L.A."/>
            <person name="Sharon I."/>
            <person name="Castelle C.J."/>
            <person name="Probst A.J."/>
            <person name="Thomas B.C."/>
            <person name="Singh A."/>
            <person name="Wilkins M.J."/>
            <person name="Karaoz U."/>
            <person name="Brodie E.L."/>
            <person name="Williams K.H."/>
            <person name="Hubbard S.S."/>
            <person name="Banfield J.F."/>
        </authorList>
    </citation>
    <scope>NUCLEOTIDE SEQUENCE [LARGE SCALE GENOMIC DNA]</scope>
</reference>
<organism evidence="1 2">
    <name type="scientific">Candidatus Uhrbacteria bacterium RIFCSPHIGHO2_12_FULL_54_23</name>
    <dbReference type="NCBI Taxonomy" id="1802397"/>
    <lineage>
        <taxon>Bacteria</taxon>
        <taxon>Candidatus Uhriibacteriota</taxon>
    </lineage>
</organism>
<accession>A0A1F7UJ03</accession>
<proteinExistence type="predicted"/>
<dbReference type="InterPro" id="IPR026350">
    <property type="entry name" value="GxxExxY"/>
</dbReference>